<accession>A0A951IWS6</accession>
<dbReference type="Proteomes" id="UP000727490">
    <property type="component" value="Unassembled WGS sequence"/>
</dbReference>
<evidence type="ECO:0000313" key="2">
    <source>
        <dbReference type="EMBL" id="MBW3468283.1"/>
    </source>
</evidence>
<comment type="caution">
    <text evidence="2">The sequence shown here is derived from an EMBL/GenBank/DDBJ whole genome shotgun (WGS) entry which is preliminary data.</text>
</comment>
<name>A0A951IWS6_9BACT</name>
<dbReference type="EMBL" id="RPHB01000004">
    <property type="protein sequence ID" value="MBW3468283.1"/>
    <property type="molecule type" value="Genomic_DNA"/>
</dbReference>
<sequence>MKAKLLLIFMFVGVLVFAAFDSSEPGWIGPQYPEGEEPTVSTDQEDYYPGDIAIFTGIGWTLDTKVSIVLEETPYQGHDEYFEVAVNPDGTWSMEFPIDERHLGVEFHMFVTGYNSGYVAETIFTDSPRVGSVVVGQQVGEMCEGENESVTYSISVNRGTGGGSSGNFNATLCINSALPTGVSAVFGSTTLNFPPSTNTQSTTLTLTGSTSALAGVSNFNIRAYTGQGATCSSTVGDWAEGSGELIIDQKLTPSVSISSDLGNSICEGESVTFTAIPINGGTTPIYQWKINGNNVGTNNSVFSTAFLVDGDEVTVEMTSSETCVTTATVTSNTISMTINEAPEIAALSDLNVNTDMGVCSAEVQYTVSATGSPAPALTYLFSGATIGSGNGTGSGETFNLGVTTVEVTATNSWGSDTEIFTITVKDEEAPVALTQDITVQLDATGNASITPAMVDNGSTDNCGVATLALDITDFDCSNVGDNDVVLTVTDVNGNSSTANAVVTVVDDINPTAVAQNVTIYLDGDGNASVTASQVDNGSTDNCGVATLALDITDFDCSNVGDNDVVLTVTDVNGNSSTANAVVTVVDDINPTAVAQNVTIYLDGDGNASVTASQVDNGSTDNCGVATLALDITDFDCSNVGDNDVVLTVTDVNGNSSTANAVVTVVDDINPTVITKPFALQLDSSGNGILTPDDVDNDSFDNCAIVNRQLSKTSFNCADQGENTVTLTVTDAAGNSNSAQAIVTVLAPITPIEVTIASTVIKNSNGNVVIFDNAASSLGLPSSTTLSAAGIPNSYTGLTYQWFVADIRLDDISSSNPGNFVPVGANSSTLVVSASGDFVRTYKLVVNSDAGCVAEDMISVISVEASCNAGNSKVKKVQVCHVPPGNPNNRKTICVNENAVDALLTNSPGSFIGSCNVDYRLEMEMEELVQEMNSKLIEVKWNEAPANVSKALQQISHEVFAKHRPVITWSMDGFDPVQPGIYQVSGQFEDERFQFLKSALNVNVMVMDKPLAQDILLSNNILQTDIQRGTVVAELSTLDPSDRIHTYQLSGNPDFELRDNLLIWVGEGMPELKMTITVSSTDRLDQTIKREFHLHREIQPNSMVIYPNPATKFSNILVNMNEPGKVNLVIYDAAGRIIHSEDAYEESIFERRVELEDISSGLYHVIVKVGNQVISGRLVKD</sequence>
<protein>
    <submittedName>
        <fullName evidence="2">T9SS C-terminal target domain-containing protein</fullName>
    </submittedName>
</protein>
<dbReference type="RefSeq" id="WP_219289324.1">
    <property type="nucleotide sequence ID" value="NZ_RPHB01000004.1"/>
</dbReference>
<reference evidence="2 3" key="1">
    <citation type="journal article" date="2020" name="Syst. Appl. Microbiol.">
        <title>Arthrospiribacter ruber gen. nov., sp. nov., a novel bacterium isolated from Arthrospira cultures.</title>
        <authorList>
            <person name="Waleron M."/>
            <person name="Misztak A."/>
            <person name="Waleron M.M."/>
            <person name="Furmaniak M."/>
            <person name="Mrozik A."/>
            <person name="Waleron K."/>
        </authorList>
    </citation>
    <scope>NUCLEOTIDE SEQUENCE [LARGE SCALE GENOMIC DNA]</scope>
    <source>
        <strain evidence="2 3">DPMB0001</strain>
    </source>
</reference>
<dbReference type="NCBIfam" id="TIGR04183">
    <property type="entry name" value="Por_Secre_tail"/>
    <property type="match status" value="1"/>
</dbReference>
<organism evidence="2 3">
    <name type="scientific">Arthrospiribacter ruber</name>
    <dbReference type="NCBI Taxonomy" id="2487934"/>
    <lineage>
        <taxon>Bacteria</taxon>
        <taxon>Pseudomonadati</taxon>
        <taxon>Bacteroidota</taxon>
        <taxon>Cytophagia</taxon>
        <taxon>Cytophagales</taxon>
        <taxon>Cyclobacteriaceae</taxon>
        <taxon>Arthrospiribacter</taxon>
    </lineage>
</organism>
<feature type="domain" description="Secretion system C-terminal sorting" evidence="1">
    <location>
        <begin position="1104"/>
        <end position="1174"/>
    </location>
</feature>
<dbReference type="Pfam" id="PF18962">
    <property type="entry name" value="Por_Secre_tail"/>
    <property type="match status" value="1"/>
</dbReference>
<keyword evidence="3" id="KW-1185">Reference proteome</keyword>
<dbReference type="InterPro" id="IPR026444">
    <property type="entry name" value="Secre_tail"/>
</dbReference>
<evidence type="ECO:0000259" key="1">
    <source>
        <dbReference type="Pfam" id="PF18962"/>
    </source>
</evidence>
<evidence type="ECO:0000313" key="3">
    <source>
        <dbReference type="Proteomes" id="UP000727490"/>
    </source>
</evidence>
<gene>
    <name evidence="2" type="ORF">EGN73_10745</name>
</gene>
<dbReference type="AlphaFoldDB" id="A0A951IWS6"/>
<proteinExistence type="predicted"/>